<evidence type="ECO:0000313" key="2">
    <source>
        <dbReference type="Proteomes" id="UP001603857"/>
    </source>
</evidence>
<dbReference type="AlphaFoldDB" id="A0ABD1M7X2"/>
<comment type="caution">
    <text evidence="1">The sequence shown here is derived from an EMBL/GenBank/DDBJ whole genome shotgun (WGS) entry which is preliminary data.</text>
</comment>
<accession>A0ABD1M7X2</accession>
<sequence length="49" mass="5773">MVGQFQICNYRTLFPLEWNGDVRWVRTTLCLQFRLIGEDNRGMLDTPAP</sequence>
<evidence type="ECO:0000313" key="1">
    <source>
        <dbReference type="EMBL" id="KAL2331742.1"/>
    </source>
</evidence>
<gene>
    <name evidence="1" type="ORF">Fmac_019323</name>
</gene>
<proteinExistence type="predicted"/>
<reference evidence="1 2" key="1">
    <citation type="submission" date="2024-08" db="EMBL/GenBank/DDBJ databases">
        <title>Insights into the chromosomal genome structure of Flemingia macrophylla.</title>
        <authorList>
            <person name="Ding Y."/>
            <person name="Zhao Y."/>
            <person name="Bi W."/>
            <person name="Wu M."/>
            <person name="Zhao G."/>
            <person name="Gong Y."/>
            <person name="Li W."/>
            <person name="Zhang P."/>
        </authorList>
    </citation>
    <scope>NUCLEOTIDE SEQUENCE [LARGE SCALE GENOMIC DNA]</scope>
    <source>
        <strain evidence="1">DYQJB</strain>
        <tissue evidence="1">Leaf</tissue>
    </source>
</reference>
<dbReference type="EMBL" id="JBGMDY010000006">
    <property type="protein sequence ID" value="KAL2331742.1"/>
    <property type="molecule type" value="Genomic_DNA"/>
</dbReference>
<organism evidence="1 2">
    <name type="scientific">Flemingia macrophylla</name>
    <dbReference type="NCBI Taxonomy" id="520843"/>
    <lineage>
        <taxon>Eukaryota</taxon>
        <taxon>Viridiplantae</taxon>
        <taxon>Streptophyta</taxon>
        <taxon>Embryophyta</taxon>
        <taxon>Tracheophyta</taxon>
        <taxon>Spermatophyta</taxon>
        <taxon>Magnoliopsida</taxon>
        <taxon>eudicotyledons</taxon>
        <taxon>Gunneridae</taxon>
        <taxon>Pentapetalae</taxon>
        <taxon>rosids</taxon>
        <taxon>fabids</taxon>
        <taxon>Fabales</taxon>
        <taxon>Fabaceae</taxon>
        <taxon>Papilionoideae</taxon>
        <taxon>50 kb inversion clade</taxon>
        <taxon>NPAAA clade</taxon>
        <taxon>indigoferoid/millettioid clade</taxon>
        <taxon>Phaseoleae</taxon>
        <taxon>Flemingia</taxon>
    </lineage>
</organism>
<protein>
    <submittedName>
        <fullName evidence="1">Uncharacterized protein</fullName>
    </submittedName>
</protein>
<dbReference type="Proteomes" id="UP001603857">
    <property type="component" value="Unassembled WGS sequence"/>
</dbReference>
<keyword evidence="2" id="KW-1185">Reference proteome</keyword>
<name>A0ABD1M7X2_9FABA</name>